<keyword evidence="3" id="KW-1185">Reference proteome</keyword>
<feature type="compositionally biased region" description="Low complexity" evidence="1">
    <location>
        <begin position="538"/>
        <end position="560"/>
    </location>
</feature>
<protein>
    <recommendedName>
        <fullName evidence="4">Eisosome protein 1</fullName>
    </recommendedName>
</protein>
<dbReference type="OrthoDB" id="4070583at2759"/>
<feature type="region of interest" description="Disordered" evidence="1">
    <location>
        <begin position="37"/>
        <end position="62"/>
    </location>
</feature>
<dbReference type="GeneID" id="36557357"/>
<comment type="caution">
    <text evidence="2">The sequence shown here is derived from an EMBL/GenBank/DDBJ whole genome shotgun (WGS) entry which is preliminary data.</text>
</comment>
<dbReference type="PANTHER" id="PTHR28298">
    <property type="entry name" value="EISOSOME PROTEIN 1"/>
    <property type="match status" value="1"/>
</dbReference>
<evidence type="ECO:0000256" key="1">
    <source>
        <dbReference type="SAM" id="MobiDB-lite"/>
    </source>
</evidence>
<dbReference type="Pfam" id="PF12757">
    <property type="entry name" value="Eisosome1"/>
    <property type="match status" value="1"/>
</dbReference>
<feature type="compositionally biased region" description="Basic and acidic residues" evidence="1">
    <location>
        <begin position="718"/>
        <end position="737"/>
    </location>
</feature>
<feature type="compositionally biased region" description="Basic and acidic residues" evidence="1">
    <location>
        <begin position="37"/>
        <end position="46"/>
    </location>
</feature>
<sequence length="766" mass="83788">MATIEQPPAQRAAIPRSRSARLADQAATAALFVTHPERRLSVREPRAPGTDLSTLKATGSRPGFSHASAVAALAHAKSKQPESGRSSTAAIYVPDYPPETPSQEGYKAAISAIRDHRSIASPAPADSKHDTFTADARREITSREKAIRAASGAFYNSRKRADSAPLEDPYAMSGARDPLDELDSSAEASRIQHVANTNARLYTASPPVAIEVEEQNKKNVMRAAAISMAREMYGIAENAEDQTGAAIPAAQRGHARARSQQVVNKATVGALQRAMSLQEVAQKRAAEKLASMQDETAVYREYYGIEPQASRSSLPARRRRASVDSDESSFDAERSREIRYQMTNLRSKLDAVDEQRQRDRALLMEAARKNVDAAIQDMEKRAYADTGRAPPSVRKEWEDAALARAEKDMQEIDAQLIQPDRVNLGAHKFVDMSDVEALARSRLQPTFDEIHERAEAQRARELEQRLDEEERLRHDAVERQREADTRAEEKRQRAVLKQQSRGKEERSWPWRKKAKRDGGNAPETPLVKDRVAAEENNEPAGEGLVGTVTQDTVQTDTVTGNDQAVASGAAAEPSPATSPILKSESKLKTWIGKLGGRRSSTTAAAAAPREAGVSPEPTSGVPDEERPVSGDDSRAAPLRSNPVSAHDIAETQRGSADPDRTDEEQEFVRSSENSGDRRSRLKSRFSRIVSRGSQEMKTDGVETPDQETQGESVPVEHTAADELHGQSPEKDGLRESAVEQGLPIPPAIGKRLSNGTGRESRFSEDL</sequence>
<dbReference type="AlphaFoldDB" id="A0A2I2G279"/>
<dbReference type="Proteomes" id="UP000234275">
    <property type="component" value="Unassembled WGS sequence"/>
</dbReference>
<organism evidence="2 3">
    <name type="scientific">Aspergillus steynii IBT 23096</name>
    <dbReference type="NCBI Taxonomy" id="1392250"/>
    <lineage>
        <taxon>Eukaryota</taxon>
        <taxon>Fungi</taxon>
        <taxon>Dikarya</taxon>
        <taxon>Ascomycota</taxon>
        <taxon>Pezizomycotina</taxon>
        <taxon>Eurotiomycetes</taxon>
        <taxon>Eurotiomycetidae</taxon>
        <taxon>Eurotiales</taxon>
        <taxon>Aspergillaceae</taxon>
        <taxon>Aspergillus</taxon>
        <taxon>Aspergillus subgen. Circumdati</taxon>
    </lineage>
</organism>
<dbReference type="VEuPathDB" id="FungiDB:P170DRAFT_438678"/>
<feature type="region of interest" description="Disordered" evidence="1">
    <location>
        <begin position="473"/>
        <end position="766"/>
    </location>
</feature>
<dbReference type="PANTHER" id="PTHR28298:SF1">
    <property type="entry name" value="EISOSOME PROTEIN 1"/>
    <property type="match status" value="1"/>
</dbReference>
<feature type="region of interest" description="Disordered" evidence="1">
    <location>
        <begin position="1"/>
        <end position="20"/>
    </location>
</feature>
<feature type="compositionally biased region" description="Basic and acidic residues" evidence="1">
    <location>
        <begin position="473"/>
        <end position="492"/>
    </location>
</feature>
<reference evidence="2 3" key="1">
    <citation type="submission" date="2016-12" db="EMBL/GenBank/DDBJ databases">
        <title>The genomes of Aspergillus section Nigri reveals drivers in fungal speciation.</title>
        <authorList>
            <consortium name="DOE Joint Genome Institute"/>
            <person name="Vesth T.C."/>
            <person name="Nybo J."/>
            <person name="Theobald S."/>
            <person name="Brandl J."/>
            <person name="Frisvad J.C."/>
            <person name="Nielsen K.F."/>
            <person name="Lyhne E.K."/>
            <person name="Kogle M.E."/>
            <person name="Kuo A."/>
            <person name="Riley R."/>
            <person name="Clum A."/>
            <person name="Nolan M."/>
            <person name="Lipzen A."/>
            <person name="Salamov A."/>
            <person name="Henrissat B."/>
            <person name="Wiebenga A."/>
            <person name="De Vries R.P."/>
            <person name="Grigoriev I.V."/>
            <person name="Mortensen U.H."/>
            <person name="Andersen M.R."/>
            <person name="Baker S.E."/>
        </authorList>
    </citation>
    <scope>NUCLEOTIDE SEQUENCE [LARGE SCALE GENOMIC DNA]</scope>
    <source>
        <strain evidence="2 3">IBT 23096</strain>
    </source>
</reference>
<feature type="compositionally biased region" description="Basic and acidic residues" evidence="1">
    <location>
        <begin position="623"/>
        <end position="634"/>
    </location>
</feature>
<evidence type="ECO:0000313" key="3">
    <source>
        <dbReference type="Proteomes" id="UP000234275"/>
    </source>
</evidence>
<feature type="region of interest" description="Disordered" evidence="1">
    <location>
        <begin position="309"/>
        <end position="332"/>
    </location>
</feature>
<dbReference type="InterPro" id="IPR024527">
    <property type="entry name" value="Eisosome1"/>
</dbReference>
<accession>A0A2I2G279</accession>
<proteinExistence type="predicted"/>
<evidence type="ECO:0008006" key="4">
    <source>
        <dbReference type="Google" id="ProtNLM"/>
    </source>
</evidence>
<dbReference type="GO" id="GO:0070941">
    <property type="term" value="P:eisosome assembly"/>
    <property type="evidence" value="ECO:0007669"/>
    <property type="project" value="TreeGrafter"/>
</dbReference>
<evidence type="ECO:0000313" key="2">
    <source>
        <dbReference type="EMBL" id="PLB46967.1"/>
    </source>
</evidence>
<name>A0A2I2G279_9EURO</name>
<feature type="compositionally biased region" description="Basic and acidic residues" evidence="1">
    <location>
        <begin position="666"/>
        <end position="678"/>
    </location>
</feature>
<gene>
    <name evidence="2" type="ORF">P170DRAFT_438678</name>
</gene>
<dbReference type="STRING" id="1392250.A0A2I2G279"/>
<dbReference type="EMBL" id="MSFO01000006">
    <property type="protein sequence ID" value="PLB46967.1"/>
    <property type="molecule type" value="Genomic_DNA"/>
</dbReference>
<feature type="compositionally biased region" description="Low complexity" evidence="1">
    <location>
        <begin position="597"/>
        <end position="607"/>
    </location>
</feature>
<dbReference type="RefSeq" id="XP_024702269.1">
    <property type="nucleotide sequence ID" value="XM_024849658.1"/>
</dbReference>